<accession>A0ACC0WGH1</accession>
<name>A0ACC0WGH1_9STRA</name>
<evidence type="ECO:0000313" key="1">
    <source>
        <dbReference type="EMBL" id="KAI9917149.1"/>
    </source>
</evidence>
<evidence type="ECO:0000313" key="2">
    <source>
        <dbReference type="Proteomes" id="UP001163321"/>
    </source>
</evidence>
<protein>
    <submittedName>
        <fullName evidence="1">Uncharacterized protein</fullName>
    </submittedName>
</protein>
<dbReference type="EMBL" id="CM047592">
    <property type="protein sequence ID" value="KAI9917149.1"/>
    <property type="molecule type" value="Genomic_DNA"/>
</dbReference>
<reference evidence="1 2" key="1">
    <citation type="journal article" date="2022" name="bioRxiv">
        <title>The genome of the oomycete Peronosclerospora sorghi, a cosmopolitan pathogen of maize and sorghum, is inflated with dispersed pseudogenes.</title>
        <authorList>
            <person name="Fletcher K."/>
            <person name="Martin F."/>
            <person name="Isakeit T."/>
            <person name="Cavanaugh K."/>
            <person name="Magill C."/>
            <person name="Michelmore R."/>
        </authorList>
    </citation>
    <scope>NUCLEOTIDE SEQUENCE [LARGE SCALE GENOMIC DNA]</scope>
    <source>
        <strain evidence="1">P6</strain>
    </source>
</reference>
<dbReference type="Proteomes" id="UP001163321">
    <property type="component" value="Chromosome 13"/>
</dbReference>
<keyword evidence="2" id="KW-1185">Reference proteome</keyword>
<gene>
    <name evidence="1" type="ORF">PsorP6_012457</name>
</gene>
<comment type="caution">
    <text evidence="1">The sequence shown here is derived from an EMBL/GenBank/DDBJ whole genome shotgun (WGS) entry which is preliminary data.</text>
</comment>
<sequence>MRRLSPLTPLALLVLGIQGATWRGLPPELERHVPTIASFTCDNGKQRLDLARLNDNYCDCDDGSDEPGTSACAHTPALFHCPNQGFLSLDIPTSYVNDGVCDCCDGSDEYASGASCVAHCDAAMRQWQADKQERLAELTAGWDARARVVADAQTQWTDHEHLQHALERSVAALDARLAQLEATHREETQREQADKHEHVQAWKHHMATQLGLEELSTEQLVSILLEMGRKPLTAPHEMLPLIRHERAGSKSPMDVQDEAFRARQEAKEEEGKQSEAERDEADQDAEDDASSVTEPETHPLDRLYEELTARESYERTDAVHVRKQLNETKAEWTTHHEQLEAVTASLSKFYGPDRVFFALRDQCVEAKAGQYTYKVCWFGTAKQDHVQLGEMDDLDPEQDGHVLRFSGGDKCWNGPQRSLTVHLECGPEPMTLFEIEELSMCVYSAKLRTPAVCTEDDHERLFAVEKGKWGRHHIEMEVPPTL</sequence>
<proteinExistence type="predicted"/>
<organism evidence="1 2">
    <name type="scientific">Peronosclerospora sorghi</name>
    <dbReference type="NCBI Taxonomy" id="230839"/>
    <lineage>
        <taxon>Eukaryota</taxon>
        <taxon>Sar</taxon>
        <taxon>Stramenopiles</taxon>
        <taxon>Oomycota</taxon>
        <taxon>Peronosporomycetes</taxon>
        <taxon>Peronosporales</taxon>
        <taxon>Peronosporaceae</taxon>
        <taxon>Peronosclerospora</taxon>
    </lineage>
</organism>